<keyword evidence="1" id="KW-1133">Transmembrane helix</keyword>
<dbReference type="PROSITE" id="PS51257">
    <property type="entry name" value="PROKAR_LIPOPROTEIN"/>
    <property type="match status" value="1"/>
</dbReference>
<keyword evidence="1" id="KW-0812">Transmembrane</keyword>
<evidence type="ECO:0008006" key="4">
    <source>
        <dbReference type="Google" id="ProtNLM"/>
    </source>
</evidence>
<keyword evidence="3" id="KW-1185">Reference proteome</keyword>
<feature type="transmembrane region" description="Helical" evidence="1">
    <location>
        <begin position="106"/>
        <end position="126"/>
    </location>
</feature>
<reference evidence="2 3" key="1">
    <citation type="submission" date="2023-07" db="EMBL/GenBank/DDBJ databases">
        <title>Genomic Encyclopedia of Type Strains, Phase IV (KMG-IV): sequencing the most valuable type-strain genomes for metagenomic binning, comparative biology and taxonomic classification.</title>
        <authorList>
            <person name="Goeker M."/>
        </authorList>
    </citation>
    <scope>NUCLEOTIDE SEQUENCE [LARGE SCALE GENOMIC DNA]</scope>
    <source>
        <strain evidence="2 3">DSM 12751</strain>
    </source>
</reference>
<accession>A0ABT9VYY9</accession>
<dbReference type="RefSeq" id="WP_307394224.1">
    <property type="nucleotide sequence ID" value="NZ_JAUSTY010000007.1"/>
</dbReference>
<feature type="transmembrane region" description="Helical" evidence="1">
    <location>
        <begin position="37"/>
        <end position="57"/>
    </location>
</feature>
<gene>
    <name evidence="2" type="ORF">J2S11_002110</name>
</gene>
<feature type="transmembrane region" description="Helical" evidence="1">
    <location>
        <begin position="78"/>
        <end position="94"/>
    </location>
</feature>
<feature type="transmembrane region" description="Helical" evidence="1">
    <location>
        <begin position="7"/>
        <end position="25"/>
    </location>
</feature>
<proteinExistence type="predicted"/>
<evidence type="ECO:0000256" key="1">
    <source>
        <dbReference type="SAM" id="Phobius"/>
    </source>
</evidence>
<sequence length="131" mass="14749">MNKNKKPIVMITFLVACVLLGITVYRWIRYDIIDGGSIFFSFIAISYFINALNWGDLEGGSGKDDELAQHIKTQSARIGYYVLMVLSALVLFISEGVSNLNDIQNYPLIIVVGLTFIVSPIVELFYSKKFK</sequence>
<evidence type="ECO:0000313" key="2">
    <source>
        <dbReference type="EMBL" id="MDQ0166209.1"/>
    </source>
</evidence>
<dbReference type="EMBL" id="JAUSTY010000007">
    <property type="protein sequence ID" value="MDQ0166209.1"/>
    <property type="molecule type" value="Genomic_DNA"/>
</dbReference>
<organism evidence="2 3">
    <name type="scientific">Caldalkalibacillus horti</name>
    <dbReference type="NCBI Taxonomy" id="77523"/>
    <lineage>
        <taxon>Bacteria</taxon>
        <taxon>Bacillati</taxon>
        <taxon>Bacillota</taxon>
        <taxon>Bacilli</taxon>
        <taxon>Bacillales</taxon>
        <taxon>Bacillaceae</taxon>
        <taxon>Caldalkalibacillus</taxon>
    </lineage>
</organism>
<protein>
    <recommendedName>
        <fullName evidence="4">DUF2178 domain-containing protein</fullName>
    </recommendedName>
</protein>
<name>A0ABT9VYY9_9BACI</name>
<dbReference type="Proteomes" id="UP001235840">
    <property type="component" value="Unassembled WGS sequence"/>
</dbReference>
<comment type="caution">
    <text evidence="2">The sequence shown here is derived from an EMBL/GenBank/DDBJ whole genome shotgun (WGS) entry which is preliminary data.</text>
</comment>
<keyword evidence="1" id="KW-0472">Membrane</keyword>
<evidence type="ECO:0000313" key="3">
    <source>
        <dbReference type="Proteomes" id="UP001235840"/>
    </source>
</evidence>